<dbReference type="EMBL" id="JBHUOZ010000003">
    <property type="protein sequence ID" value="MFD2920542.1"/>
    <property type="molecule type" value="Genomic_DNA"/>
</dbReference>
<feature type="transmembrane region" description="Helical" evidence="1">
    <location>
        <begin position="107"/>
        <end position="127"/>
    </location>
</feature>
<feature type="transmembrane region" description="Helical" evidence="1">
    <location>
        <begin position="185"/>
        <end position="201"/>
    </location>
</feature>
<dbReference type="RefSeq" id="WP_386099090.1">
    <property type="nucleotide sequence ID" value="NZ_JBHUOZ010000003.1"/>
</dbReference>
<keyword evidence="1" id="KW-1133">Transmembrane helix</keyword>
<feature type="transmembrane region" description="Helical" evidence="1">
    <location>
        <begin position="345"/>
        <end position="364"/>
    </location>
</feature>
<evidence type="ECO:0000256" key="1">
    <source>
        <dbReference type="SAM" id="Phobius"/>
    </source>
</evidence>
<feature type="transmembrane region" description="Helical" evidence="1">
    <location>
        <begin position="12"/>
        <end position="33"/>
    </location>
</feature>
<keyword evidence="3" id="KW-1185">Reference proteome</keyword>
<reference evidence="3" key="1">
    <citation type="journal article" date="2019" name="Int. J. Syst. Evol. Microbiol.">
        <title>The Global Catalogue of Microorganisms (GCM) 10K type strain sequencing project: providing services to taxonomists for standard genome sequencing and annotation.</title>
        <authorList>
            <consortium name="The Broad Institute Genomics Platform"/>
            <consortium name="The Broad Institute Genome Sequencing Center for Infectious Disease"/>
            <person name="Wu L."/>
            <person name="Ma J."/>
        </authorList>
    </citation>
    <scope>NUCLEOTIDE SEQUENCE [LARGE SCALE GENOMIC DNA]</scope>
    <source>
        <strain evidence="3">KCTC 23299</strain>
    </source>
</reference>
<keyword evidence="1" id="KW-0812">Transmembrane</keyword>
<feature type="transmembrane region" description="Helical" evidence="1">
    <location>
        <begin position="208"/>
        <end position="227"/>
    </location>
</feature>
<gene>
    <name evidence="2" type="ORF">ACFS6H_12520</name>
</gene>
<proteinExistence type="predicted"/>
<feature type="transmembrane region" description="Helical" evidence="1">
    <location>
        <begin position="318"/>
        <end position="333"/>
    </location>
</feature>
<evidence type="ECO:0000313" key="3">
    <source>
        <dbReference type="Proteomes" id="UP001597511"/>
    </source>
</evidence>
<keyword evidence="1" id="KW-0472">Membrane</keyword>
<feature type="transmembrane region" description="Helical" evidence="1">
    <location>
        <begin position="162"/>
        <end position="179"/>
    </location>
</feature>
<feature type="transmembrane region" description="Helical" evidence="1">
    <location>
        <begin position="65"/>
        <end position="86"/>
    </location>
</feature>
<protein>
    <recommendedName>
        <fullName evidence="4">Dolichyl-phosphate-mannose-protein mannosyltransferase</fullName>
    </recommendedName>
</protein>
<dbReference type="Proteomes" id="UP001597511">
    <property type="component" value="Unassembled WGS sequence"/>
</dbReference>
<evidence type="ECO:0008006" key="4">
    <source>
        <dbReference type="Google" id="ProtNLM"/>
    </source>
</evidence>
<feature type="transmembrane region" description="Helical" evidence="1">
    <location>
        <begin position="261"/>
        <end position="278"/>
    </location>
</feature>
<feature type="transmembrane region" description="Helical" evidence="1">
    <location>
        <begin position="290"/>
        <end position="312"/>
    </location>
</feature>
<comment type="caution">
    <text evidence="2">The sequence shown here is derived from an EMBL/GenBank/DDBJ whole genome shotgun (WGS) entry which is preliminary data.</text>
</comment>
<feature type="transmembrane region" description="Helical" evidence="1">
    <location>
        <begin position="133"/>
        <end position="150"/>
    </location>
</feature>
<sequence>MTVSQLLQNKRFLQITPIALIVLLAMVPLFSTFPYRVNIFLSWEGAYRISNGELPLRDFGTPLGGMYWVIPGIFFKIFGPQMITLIKAQVFINIISGLAFRSILKSLGVNSVVAFVAILLYCLSFSFFNFWPWYNHTVIVYEIVAFAFLFKGLLVAKSNRNIIFNLVLSALFMICSFLTKQDAGAMAFLLGAGFVTYAALQSKRWVDIAVYLGTFLLLLLFFIFVFANQGFSYWFNHGQAPHSARISSTDLLNEFFAASQWIKFYIFVIAILVFVRFRQWKSLWSTKQEMLFLLLTLGILLEAAVFQVTSYTPPDNNIFFHSFAIVYILYALVDIAKDKISSTKVLVIGSLGILLWWSGVYWKYISRIISHGKPAKEMAVNASGENVVNKETYMIDLSPVDTNMIPESQWRFSKLKSFHKIYMPQPTIDGMERLLNMDLVKNKTGELRVLNMSELTPLAVEIPYKLESGSHYPLWYHLGVGMFNKQAEMFEQRIVRNEYDLVLFEYIPSLNNFYPFRVRDTLLNHYNRVDAFPAPRRGETAGAIEVYIKK</sequence>
<organism evidence="2 3">
    <name type="scientific">Terrimonas rubra</name>
    <dbReference type="NCBI Taxonomy" id="1035890"/>
    <lineage>
        <taxon>Bacteria</taxon>
        <taxon>Pseudomonadati</taxon>
        <taxon>Bacteroidota</taxon>
        <taxon>Chitinophagia</taxon>
        <taxon>Chitinophagales</taxon>
        <taxon>Chitinophagaceae</taxon>
        <taxon>Terrimonas</taxon>
    </lineage>
</organism>
<accession>A0ABW6A5J3</accession>
<evidence type="ECO:0000313" key="2">
    <source>
        <dbReference type="EMBL" id="MFD2920542.1"/>
    </source>
</evidence>
<name>A0ABW6A5J3_9BACT</name>